<evidence type="ECO:0000259" key="11">
    <source>
        <dbReference type="PROSITE" id="PS51007"/>
    </source>
</evidence>
<dbReference type="RefSeq" id="WP_068612922.1">
    <property type="nucleotide sequence ID" value="NZ_CP016268.1"/>
</dbReference>
<reference evidence="12 13" key="1">
    <citation type="submission" date="2016-06" db="EMBL/GenBank/DDBJ databases">
        <title>Complete genome sequence of a deep-branching marine Gamma Proteobacterium Woeseia oceani type strain XK5.</title>
        <authorList>
            <person name="Mu D."/>
            <person name="Du Z."/>
        </authorList>
    </citation>
    <scope>NUCLEOTIDE SEQUENCE [LARGE SCALE GENOMIC DNA]</scope>
    <source>
        <strain evidence="12 13">XK5</strain>
    </source>
</reference>
<evidence type="ECO:0000256" key="1">
    <source>
        <dbReference type="ARBA" id="ARBA00004418"/>
    </source>
</evidence>
<proteinExistence type="predicted"/>
<keyword evidence="6" id="KW-0249">Electron transport</keyword>
<evidence type="ECO:0000256" key="7">
    <source>
        <dbReference type="ARBA" id="ARBA00023004"/>
    </source>
</evidence>
<keyword evidence="5" id="KW-0574">Periplasm</keyword>
<dbReference type="Gene3D" id="1.10.760.10">
    <property type="entry name" value="Cytochrome c-like domain"/>
    <property type="match status" value="2"/>
</dbReference>
<dbReference type="GO" id="GO:0020037">
    <property type="term" value="F:heme binding"/>
    <property type="evidence" value="ECO:0007669"/>
    <property type="project" value="InterPro"/>
</dbReference>
<dbReference type="InterPro" id="IPR036909">
    <property type="entry name" value="Cyt_c-like_dom_sf"/>
</dbReference>
<evidence type="ECO:0000256" key="9">
    <source>
        <dbReference type="PIRSR" id="PIRSR000005-2"/>
    </source>
</evidence>
<sequence length="209" mass="22747">MKRISVLTALLLTLGASYPASVIADENVVPADEFVYCTVCHGIQMGGNSVIQAPRLSGMERWYISRQLQSFKNGWRGAHPDDTYGQEMRPMAEVLSEKEINQVATYVRSVSSAPPATTIQGDINRGKALYSSCAACHKADASGNELLASPPLSGLNDWYLLTQLKNFKSGVRGNNPEDAYGMQMQAAAGLLADEQAMKDVVRYIASLRK</sequence>
<evidence type="ECO:0000256" key="5">
    <source>
        <dbReference type="ARBA" id="ARBA00022764"/>
    </source>
</evidence>
<evidence type="ECO:0000256" key="4">
    <source>
        <dbReference type="ARBA" id="ARBA00022723"/>
    </source>
</evidence>
<gene>
    <name evidence="12" type="ORF">BA177_03570</name>
</gene>
<dbReference type="GO" id="GO:0042597">
    <property type="term" value="C:periplasmic space"/>
    <property type="evidence" value="ECO:0007669"/>
    <property type="project" value="UniProtKB-SubCell"/>
</dbReference>
<dbReference type="InterPro" id="IPR009056">
    <property type="entry name" value="Cyt_c-like_dom"/>
</dbReference>
<protein>
    <recommendedName>
        <fullName evidence="11">Cytochrome c domain-containing protein</fullName>
    </recommendedName>
</protein>
<dbReference type="KEGG" id="woc:BA177_03570"/>
<feature type="binding site" description="covalent" evidence="8">
    <location>
        <position position="37"/>
    </location>
    <ligand>
        <name>heme c</name>
        <dbReference type="ChEBI" id="CHEBI:61717"/>
        <label>1</label>
    </ligand>
</feature>
<dbReference type="AlphaFoldDB" id="A0A193LDE8"/>
<feature type="domain" description="Cytochrome c" evidence="11">
    <location>
        <begin position="20"/>
        <end position="111"/>
    </location>
</feature>
<dbReference type="SUPFAM" id="SSF46626">
    <property type="entry name" value="Cytochrome c"/>
    <property type="match status" value="2"/>
</dbReference>
<dbReference type="InterPro" id="IPR024167">
    <property type="entry name" value="Cytochrome_c4-like"/>
</dbReference>
<organism evidence="12 13">
    <name type="scientific">Woeseia oceani</name>
    <dbReference type="NCBI Taxonomy" id="1548547"/>
    <lineage>
        <taxon>Bacteria</taxon>
        <taxon>Pseudomonadati</taxon>
        <taxon>Pseudomonadota</taxon>
        <taxon>Gammaproteobacteria</taxon>
        <taxon>Woeseiales</taxon>
        <taxon>Woeseiaceae</taxon>
        <taxon>Woeseia</taxon>
    </lineage>
</organism>
<dbReference type="OrthoDB" id="9773456at2"/>
<dbReference type="PANTHER" id="PTHR33751:SF9">
    <property type="entry name" value="CYTOCHROME C4"/>
    <property type="match status" value="1"/>
</dbReference>
<dbReference type="Proteomes" id="UP000092695">
    <property type="component" value="Chromosome"/>
</dbReference>
<keyword evidence="2" id="KW-0813">Transport</keyword>
<dbReference type="PANTHER" id="PTHR33751">
    <property type="entry name" value="CBB3-TYPE CYTOCHROME C OXIDASE SUBUNIT FIXP"/>
    <property type="match status" value="1"/>
</dbReference>
<dbReference type="InterPro" id="IPR050597">
    <property type="entry name" value="Cytochrome_c_Oxidase_Subunit"/>
</dbReference>
<keyword evidence="4 9" id="KW-0479">Metal-binding</keyword>
<feature type="binding site" description="axial binding residue" evidence="9">
    <location>
        <position position="184"/>
    </location>
    <ligand>
        <name>heme c</name>
        <dbReference type="ChEBI" id="CHEBI:61717"/>
        <label>2</label>
    </ligand>
    <ligandPart>
        <name>Fe</name>
        <dbReference type="ChEBI" id="CHEBI:18248"/>
    </ligandPart>
</feature>
<feature type="chain" id="PRO_5008260077" description="Cytochrome c domain-containing protein" evidence="10">
    <location>
        <begin position="25"/>
        <end position="209"/>
    </location>
</feature>
<evidence type="ECO:0000313" key="12">
    <source>
        <dbReference type="EMBL" id="ANO50409.1"/>
    </source>
</evidence>
<feature type="domain" description="Cytochrome c" evidence="11">
    <location>
        <begin position="121"/>
        <end position="208"/>
    </location>
</feature>
<dbReference type="PIRSF" id="PIRSF000005">
    <property type="entry name" value="Cytochrome_c4"/>
    <property type="match status" value="1"/>
</dbReference>
<keyword evidence="13" id="KW-1185">Reference proteome</keyword>
<evidence type="ECO:0000256" key="8">
    <source>
        <dbReference type="PIRSR" id="PIRSR000005-1"/>
    </source>
</evidence>
<dbReference type="STRING" id="1548547.BA177_03570"/>
<comment type="PTM">
    <text evidence="8">Binds 2 heme c groups covalently per subunit.</text>
</comment>
<evidence type="ECO:0000256" key="10">
    <source>
        <dbReference type="SAM" id="SignalP"/>
    </source>
</evidence>
<feature type="signal peptide" evidence="10">
    <location>
        <begin position="1"/>
        <end position="24"/>
    </location>
</feature>
<evidence type="ECO:0000313" key="13">
    <source>
        <dbReference type="Proteomes" id="UP000092695"/>
    </source>
</evidence>
<feature type="binding site" description="covalent" evidence="8">
    <location>
        <position position="40"/>
    </location>
    <ligand>
        <name>heme c</name>
        <dbReference type="ChEBI" id="CHEBI:61717"/>
        <label>1</label>
    </ligand>
</feature>
<feature type="binding site" description="axial binding residue" evidence="9">
    <location>
        <position position="137"/>
    </location>
    <ligand>
        <name>heme c</name>
        <dbReference type="ChEBI" id="CHEBI:61717"/>
        <label>2</label>
    </ligand>
    <ligandPart>
        <name>Fe</name>
        <dbReference type="ChEBI" id="CHEBI:18248"/>
    </ligandPart>
</feature>
<evidence type="ECO:0000256" key="6">
    <source>
        <dbReference type="ARBA" id="ARBA00022982"/>
    </source>
</evidence>
<keyword evidence="3 8" id="KW-0349">Heme</keyword>
<accession>A0A193LDE8</accession>
<dbReference type="PROSITE" id="PS51007">
    <property type="entry name" value="CYTC"/>
    <property type="match status" value="2"/>
</dbReference>
<evidence type="ECO:0000256" key="3">
    <source>
        <dbReference type="ARBA" id="ARBA00022617"/>
    </source>
</evidence>
<feature type="binding site" description="covalent" evidence="8">
    <location>
        <position position="133"/>
    </location>
    <ligand>
        <name>heme c</name>
        <dbReference type="ChEBI" id="CHEBI:61717"/>
        <label>2</label>
    </ligand>
</feature>
<dbReference type="GO" id="GO:0005506">
    <property type="term" value="F:iron ion binding"/>
    <property type="evidence" value="ECO:0007669"/>
    <property type="project" value="InterPro"/>
</dbReference>
<feature type="binding site" description="axial binding residue" evidence="9">
    <location>
        <position position="41"/>
    </location>
    <ligand>
        <name>heme c</name>
        <dbReference type="ChEBI" id="CHEBI:61717"/>
        <label>1</label>
    </ligand>
    <ligandPart>
        <name>Fe</name>
        <dbReference type="ChEBI" id="CHEBI:18248"/>
    </ligandPart>
</feature>
<name>A0A193LDE8_9GAMM</name>
<feature type="binding site" description="covalent" evidence="8">
    <location>
        <position position="136"/>
    </location>
    <ligand>
        <name>heme c</name>
        <dbReference type="ChEBI" id="CHEBI:61717"/>
        <label>2</label>
    </ligand>
</feature>
<keyword evidence="7 9" id="KW-0408">Iron</keyword>
<feature type="binding site" description="axial binding residue" evidence="9">
    <location>
        <position position="88"/>
    </location>
    <ligand>
        <name>heme c</name>
        <dbReference type="ChEBI" id="CHEBI:61717"/>
        <label>1</label>
    </ligand>
    <ligandPart>
        <name>Fe</name>
        <dbReference type="ChEBI" id="CHEBI:18248"/>
    </ligandPart>
</feature>
<dbReference type="GO" id="GO:0009055">
    <property type="term" value="F:electron transfer activity"/>
    <property type="evidence" value="ECO:0007669"/>
    <property type="project" value="InterPro"/>
</dbReference>
<comment type="subcellular location">
    <subcellularLocation>
        <location evidence="1">Periplasm</location>
    </subcellularLocation>
</comment>
<evidence type="ECO:0000256" key="2">
    <source>
        <dbReference type="ARBA" id="ARBA00022448"/>
    </source>
</evidence>
<dbReference type="Pfam" id="PF00034">
    <property type="entry name" value="Cytochrom_C"/>
    <property type="match status" value="2"/>
</dbReference>
<dbReference type="EMBL" id="CP016268">
    <property type="protein sequence ID" value="ANO50409.1"/>
    <property type="molecule type" value="Genomic_DNA"/>
</dbReference>
<keyword evidence="10" id="KW-0732">Signal</keyword>